<dbReference type="PANTHER" id="PTHR42711:SF17">
    <property type="entry name" value="ABC TRANSPORTER ATP-BINDING PROTEIN"/>
    <property type="match status" value="1"/>
</dbReference>
<evidence type="ECO:0000259" key="7">
    <source>
        <dbReference type="PROSITE" id="PS50893"/>
    </source>
</evidence>
<dbReference type="InterPro" id="IPR003593">
    <property type="entry name" value="AAA+_ATPase"/>
</dbReference>
<sequence>MTTSPISVAGASGASAVELRGLVKTFAPARRSHDTEVRAVDGIDLRIEAGEIVAFLGPNGAGKTTTLDMVLGLTEPTSGTAEVFGRRPREAVIGGHVSAVLQTGGLLRDLTVRETVRMVASTYAVTTPVDEVIERAGLAALADRRVSKCSGGEQQRLRFALALLPDPRLLVLDEPTAGMDVTARRDFWDTMRADAGTGRTVVFATHYLEEADAFADRIVLVAGGRIVADGTTAEIRARASGRTVSATMPAGSVATSVARLRGVDGVRDVEERGSRVVVTATDSDAVARLLLLELGGTDLEIVTAGLEQAFMTLTGDDRPVPPGTAHTGGTHRTESELVR</sequence>
<dbReference type="CDD" id="cd03230">
    <property type="entry name" value="ABC_DR_subfamily_A"/>
    <property type="match status" value="1"/>
</dbReference>
<comment type="subcellular location">
    <subcellularLocation>
        <location evidence="1">Cell membrane</location>
        <topology evidence="1">Peripheral membrane protein</topology>
    </subcellularLocation>
</comment>
<dbReference type="EMBL" id="BMNZ01000002">
    <property type="protein sequence ID" value="GGM85811.1"/>
    <property type="molecule type" value="Genomic_DNA"/>
</dbReference>
<dbReference type="PROSITE" id="PS00211">
    <property type="entry name" value="ABC_TRANSPORTER_1"/>
    <property type="match status" value="1"/>
</dbReference>
<dbReference type="GO" id="GO:0005524">
    <property type="term" value="F:ATP binding"/>
    <property type="evidence" value="ECO:0007669"/>
    <property type="project" value="UniProtKB-KW"/>
</dbReference>
<dbReference type="PANTHER" id="PTHR42711">
    <property type="entry name" value="ABC TRANSPORTER ATP-BINDING PROTEIN"/>
    <property type="match status" value="1"/>
</dbReference>
<dbReference type="Gene3D" id="3.40.50.300">
    <property type="entry name" value="P-loop containing nucleotide triphosphate hydrolases"/>
    <property type="match status" value="1"/>
</dbReference>
<dbReference type="RefSeq" id="WP_081920445.1">
    <property type="nucleotide sequence ID" value="NZ_BMNZ01000002.1"/>
</dbReference>
<feature type="region of interest" description="Disordered" evidence="6">
    <location>
        <begin position="314"/>
        <end position="339"/>
    </location>
</feature>
<reference evidence="9" key="1">
    <citation type="journal article" date="2019" name="Int. J. Syst. Evol. Microbiol.">
        <title>The Global Catalogue of Microorganisms (GCM) 10K type strain sequencing project: providing services to taxonomists for standard genome sequencing and annotation.</title>
        <authorList>
            <consortium name="The Broad Institute Genomics Platform"/>
            <consortium name="The Broad Institute Genome Sequencing Center for Infectious Disease"/>
            <person name="Wu L."/>
            <person name="Ma J."/>
        </authorList>
    </citation>
    <scope>NUCLEOTIDE SEQUENCE [LARGE SCALE GENOMIC DNA]</scope>
    <source>
        <strain evidence="9">JCM 1365</strain>
    </source>
</reference>
<evidence type="ECO:0000256" key="5">
    <source>
        <dbReference type="ARBA" id="ARBA00023251"/>
    </source>
</evidence>
<evidence type="ECO:0000256" key="3">
    <source>
        <dbReference type="ARBA" id="ARBA00022741"/>
    </source>
</evidence>
<evidence type="ECO:0000313" key="8">
    <source>
        <dbReference type="EMBL" id="GGM85811.1"/>
    </source>
</evidence>
<protein>
    <submittedName>
        <fullName evidence="8">ABC transporter ATP-binding protein</fullName>
    </submittedName>
</protein>
<name>A0ABQ2HQX0_9MICO</name>
<evidence type="ECO:0000256" key="6">
    <source>
        <dbReference type="SAM" id="MobiDB-lite"/>
    </source>
</evidence>
<feature type="domain" description="ABC transporter" evidence="7">
    <location>
        <begin position="17"/>
        <end position="248"/>
    </location>
</feature>
<dbReference type="InterPro" id="IPR003439">
    <property type="entry name" value="ABC_transporter-like_ATP-bd"/>
</dbReference>
<gene>
    <name evidence="8" type="ORF">GCM10009721_08080</name>
</gene>
<dbReference type="SMART" id="SM00382">
    <property type="entry name" value="AAA"/>
    <property type="match status" value="1"/>
</dbReference>
<keyword evidence="2" id="KW-0813">Transport</keyword>
<evidence type="ECO:0000313" key="9">
    <source>
        <dbReference type="Proteomes" id="UP000623461"/>
    </source>
</evidence>
<dbReference type="SUPFAM" id="SSF52540">
    <property type="entry name" value="P-loop containing nucleoside triphosphate hydrolases"/>
    <property type="match status" value="1"/>
</dbReference>
<dbReference type="Proteomes" id="UP000623461">
    <property type="component" value="Unassembled WGS sequence"/>
</dbReference>
<keyword evidence="3" id="KW-0547">Nucleotide-binding</keyword>
<keyword evidence="9" id="KW-1185">Reference proteome</keyword>
<dbReference type="InterPro" id="IPR050763">
    <property type="entry name" value="ABC_transporter_ATP-binding"/>
</dbReference>
<dbReference type="InterPro" id="IPR017871">
    <property type="entry name" value="ABC_transporter-like_CS"/>
</dbReference>
<proteinExistence type="predicted"/>
<keyword evidence="4 8" id="KW-0067">ATP-binding</keyword>
<accession>A0ABQ2HQX0</accession>
<dbReference type="InterPro" id="IPR027417">
    <property type="entry name" value="P-loop_NTPase"/>
</dbReference>
<dbReference type="Pfam" id="PF00005">
    <property type="entry name" value="ABC_tran"/>
    <property type="match status" value="1"/>
</dbReference>
<keyword evidence="5" id="KW-0046">Antibiotic resistance</keyword>
<dbReference type="PROSITE" id="PS50893">
    <property type="entry name" value="ABC_TRANSPORTER_2"/>
    <property type="match status" value="1"/>
</dbReference>
<evidence type="ECO:0000256" key="4">
    <source>
        <dbReference type="ARBA" id="ARBA00022840"/>
    </source>
</evidence>
<evidence type="ECO:0000256" key="1">
    <source>
        <dbReference type="ARBA" id="ARBA00004202"/>
    </source>
</evidence>
<evidence type="ECO:0000256" key="2">
    <source>
        <dbReference type="ARBA" id="ARBA00022448"/>
    </source>
</evidence>
<organism evidence="8 9">
    <name type="scientific">Terrabacter tumescens</name>
    <dbReference type="NCBI Taxonomy" id="60443"/>
    <lineage>
        <taxon>Bacteria</taxon>
        <taxon>Bacillati</taxon>
        <taxon>Actinomycetota</taxon>
        <taxon>Actinomycetes</taxon>
        <taxon>Micrococcales</taxon>
        <taxon>Intrasporangiaceae</taxon>
        <taxon>Terrabacter</taxon>
    </lineage>
</organism>
<comment type="caution">
    <text evidence="8">The sequence shown here is derived from an EMBL/GenBank/DDBJ whole genome shotgun (WGS) entry which is preliminary data.</text>
</comment>